<comment type="caution">
    <text evidence="2">The sequence shown here is derived from an EMBL/GenBank/DDBJ whole genome shotgun (WGS) entry which is preliminary data.</text>
</comment>
<evidence type="ECO:0008006" key="4">
    <source>
        <dbReference type="Google" id="ProtNLM"/>
    </source>
</evidence>
<dbReference type="AlphaFoldDB" id="A6GCR9"/>
<dbReference type="EMBL" id="ABCS01000067">
    <property type="protein sequence ID" value="EDM76335.1"/>
    <property type="molecule type" value="Genomic_DNA"/>
</dbReference>
<sequence>MTTEGSATLTTTGNDDEAGDTLGTESGTTGPKLDMSAEESGAEGNPCAETTGGGGLAEIAFSNIWIANSPEGTVSRVDTVTGEHVGRYATGPNNASDPSRTTVNLQGDVAVLNRQGSVIKIAAEEDRCVDLNDDGIIQTSTNDTALGWGVDECIVWEVPLHPGARAAAWDSGSDPESEDCEGIPSLWVSALDAQNTIHVWRLAGTDGAEEGHATMPNWAGAQEWGGLYGGAVDKGRNFWAIGKDDPALFRTDFDTMEITRYDAPQGVGRLYGIAMDKDGNPYATAEFDNRLLRFNADSETWEDLATIQGTLRGLAVDGLGDAWVATNGNCGLAHYHLADGTVDTITLPECNIPVGVSIDVDGFVWVVDQWAGAPPFGRAHKLDPLDYTVEFTVMGFDTPYTYSDMTGAGLDLVSYPPVG</sequence>
<dbReference type="Proteomes" id="UP000005801">
    <property type="component" value="Unassembled WGS sequence"/>
</dbReference>
<dbReference type="OrthoDB" id="5516213at2"/>
<feature type="region of interest" description="Disordered" evidence="1">
    <location>
        <begin position="1"/>
        <end position="53"/>
    </location>
</feature>
<feature type="compositionally biased region" description="Low complexity" evidence="1">
    <location>
        <begin position="1"/>
        <end position="12"/>
    </location>
</feature>
<dbReference type="PANTHER" id="PTHR40274">
    <property type="entry name" value="VIRGINIAMYCIN B LYASE"/>
    <property type="match status" value="1"/>
</dbReference>
<gene>
    <name evidence="2" type="ORF">PPSIR1_18552</name>
</gene>
<keyword evidence="3" id="KW-1185">Reference proteome</keyword>
<proteinExistence type="predicted"/>
<dbReference type="InterPro" id="IPR015943">
    <property type="entry name" value="WD40/YVTN_repeat-like_dom_sf"/>
</dbReference>
<accession>A6GCR9</accession>
<dbReference type="SUPFAM" id="SSF101898">
    <property type="entry name" value="NHL repeat"/>
    <property type="match status" value="1"/>
</dbReference>
<dbReference type="eggNOG" id="COG4257">
    <property type="taxonomic scope" value="Bacteria"/>
</dbReference>
<organism evidence="2 3">
    <name type="scientific">Plesiocystis pacifica SIR-1</name>
    <dbReference type="NCBI Taxonomy" id="391625"/>
    <lineage>
        <taxon>Bacteria</taxon>
        <taxon>Pseudomonadati</taxon>
        <taxon>Myxococcota</taxon>
        <taxon>Polyangia</taxon>
        <taxon>Nannocystales</taxon>
        <taxon>Nannocystaceae</taxon>
        <taxon>Plesiocystis</taxon>
    </lineage>
</organism>
<evidence type="ECO:0000313" key="3">
    <source>
        <dbReference type="Proteomes" id="UP000005801"/>
    </source>
</evidence>
<reference evidence="2 3" key="1">
    <citation type="submission" date="2007-06" db="EMBL/GenBank/DDBJ databases">
        <authorList>
            <person name="Shimkets L."/>
            <person name="Ferriera S."/>
            <person name="Johnson J."/>
            <person name="Kravitz S."/>
            <person name="Beeson K."/>
            <person name="Sutton G."/>
            <person name="Rogers Y.-H."/>
            <person name="Friedman R."/>
            <person name="Frazier M."/>
            <person name="Venter J.C."/>
        </authorList>
    </citation>
    <scope>NUCLEOTIDE SEQUENCE [LARGE SCALE GENOMIC DNA]</scope>
    <source>
        <strain evidence="2 3">SIR-1</strain>
    </source>
</reference>
<dbReference type="Gene3D" id="2.130.10.10">
    <property type="entry name" value="YVTN repeat-like/Quinoprotein amine dehydrogenase"/>
    <property type="match status" value="1"/>
</dbReference>
<evidence type="ECO:0000313" key="2">
    <source>
        <dbReference type="EMBL" id="EDM76335.1"/>
    </source>
</evidence>
<protein>
    <recommendedName>
        <fullName evidence="4">SMP-30/Gluconolactonase/LRE-like region domain-containing protein</fullName>
    </recommendedName>
</protein>
<dbReference type="STRING" id="391625.PPSIR1_18552"/>
<evidence type="ECO:0000256" key="1">
    <source>
        <dbReference type="SAM" id="MobiDB-lite"/>
    </source>
</evidence>
<dbReference type="PANTHER" id="PTHR40274:SF3">
    <property type="entry name" value="VIRGINIAMYCIN B LYASE"/>
    <property type="match status" value="1"/>
</dbReference>
<dbReference type="RefSeq" id="WP_006974510.1">
    <property type="nucleotide sequence ID" value="NZ_ABCS01000067.1"/>
</dbReference>
<name>A6GCR9_9BACT</name>
<dbReference type="InterPro" id="IPR051344">
    <property type="entry name" value="Vgb"/>
</dbReference>